<keyword evidence="1" id="KW-0560">Oxidoreductase</keyword>
<dbReference type="EMBL" id="CABDVU010000001">
    <property type="protein sequence ID" value="VTN12324.1"/>
    <property type="molecule type" value="Genomic_DNA"/>
</dbReference>
<organism evidence="1 2">
    <name type="scientific">Raoultella terrigena</name>
    <name type="common">Klebsiella terrigena</name>
    <dbReference type="NCBI Taxonomy" id="577"/>
    <lineage>
        <taxon>Bacteria</taxon>
        <taxon>Pseudomonadati</taxon>
        <taxon>Pseudomonadota</taxon>
        <taxon>Gammaproteobacteria</taxon>
        <taxon>Enterobacterales</taxon>
        <taxon>Enterobacteriaceae</taxon>
        <taxon>Klebsiella/Raoultella group</taxon>
        <taxon>Raoultella</taxon>
    </lineage>
</organism>
<dbReference type="Proteomes" id="UP000339249">
    <property type="component" value="Unassembled WGS sequence"/>
</dbReference>
<evidence type="ECO:0000313" key="2">
    <source>
        <dbReference type="Proteomes" id="UP000339249"/>
    </source>
</evidence>
<reference evidence="1 2" key="1">
    <citation type="submission" date="2019-04" db="EMBL/GenBank/DDBJ databases">
        <authorList>
            <consortium name="Pathogen Informatics"/>
        </authorList>
    </citation>
    <scope>NUCLEOTIDE SEQUENCE [LARGE SCALE GENOMIC DNA]</scope>
    <source>
        <strain evidence="1 2">NCTC9185</strain>
    </source>
</reference>
<dbReference type="AlphaFoldDB" id="A0A4V6J220"/>
<evidence type="ECO:0000313" key="1">
    <source>
        <dbReference type="EMBL" id="VTN12324.1"/>
    </source>
</evidence>
<proteinExistence type="predicted"/>
<protein>
    <submittedName>
        <fullName evidence="1">Uncharacterized oxidoreductase yhhX</fullName>
        <ecNumber evidence="1">1.-.-.-</ecNumber>
    </submittedName>
</protein>
<gene>
    <name evidence="1" type="primary">yhhX_1</name>
    <name evidence="1" type="ORF">NCTC9185_04301</name>
</gene>
<dbReference type="GO" id="GO:0016491">
    <property type="term" value="F:oxidoreductase activity"/>
    <property type="evidence" value="ECO:0007669"/>
    <property type="project" value="UniProtKB-KW"/>
</dbReference>
<sequence>MPGEPGFAADESIGLLEYVDDSGASVREELRVEPRRLRTGL</sequence>
<name>A0A4V6J220_RAOTE</name>
<dbReference type="EC" id="1.-.-.-" evidence="1"/>
<accession>A0A4V6J220</accession>